<proteinExistence type="predicted"/>
<accession>A0A085G764</accession>
<evidence type="ECO:0000313" key="1">
    <source>
        <dbReference type="EMBL" id="KFC79559.1"/>
    </source>
</evidence>
<gene>
    <name evidence="1" type="ORF">GEAM_2711</name>
</gene>
<dbReference type="AlphaFoldDB" id="A0A085G764"/>
<dbReference type="OrthoDB" id="5889969at2"/>
<protein>
    <submittedName>
        <fullName evidence="1">Uncharacterized protein</fullName>
    </submittedName>
</protein>
<reference evidence="1 2" key="1">
    <citation type="submission" date="2014-05" db="EMBL/GenBank/DDBJ databases">
        <title>ATOL: Assembling a taxonomically balanced genome-scale reconstruction of the evolutionary history of the Enterobacteriaceae.</title>
        <authorList>
            <person name="Plunkett G.III."/>
            <person name="Neeno-Eckwall E.C."/>
            <person name="Glasner J.D."/>
            <person name="Perna N.T."/>
        </authorList>
    </citation>
    <scope>NUCLEOTIDE SEQUENCE [LARGE SCALE GENOMIC DNA]</scope>
    <source>
        <strain evidence="1 2">ATCC 33852</strain>
    </source>
</reference>
<sequence>MKKLIPYEIDGNKVSAEYLQKAIEPNLSQLETDLVGDLSYYSENSQYTSGSLKIISITAIGDDQYSMSYGFKWTIFNGCLDINADEYTTERVSFKVKSHGLEFDIIDTQRSTSAEEL</sequence>
<evidence type="ECO:0000313" key="2">
    <source>
        <dbReference type="Proteomes" id="UP000028640"/>
    </source>
</evidence>
<organism evidence="1 2">
    <name type="scientific">Ewingella americana (strain ATCC 33852 / DSM 4580 / CCUG 14506 / JCM 5911 / LMG 7869 / NCTC 12157 / CDC 1468-78)</name>
    <dbReference type="NCBI Taxonomy" id="910964"/>
    <lineage>
        <taxon>Bacteria</taxon>
        <taxon>Pseudomonadati</taxon>
        <taxon>Pseudomonadota</taxon>
        <taxon>Gammaproteobacteria</taxon>
        <taxon>Enterobacterales</taxon>
        <taxon>Yersiniaceae</taxon>
        <taxon>Ewingella</taxon>
    </lineage>
</organism>
<keyword evidence="2" id="KW-1185">Reference proteome</keyword>
<dbReference type="Proteomes" id="UP000028640">
    <property type="component" value="Unassembled WGS sequence"/>
</dbReference>
<name>A0A085G764_EWIA3</name>
<dbReference type="GeneID" id="78382544"/>
<dbReference type="EMBL" id="JMPJ01000064">
    <property type="protein sequence ID" value="KFC79559.1"/>
    <property type="molecule type" value="Genomic_DNA"/>
</dbReference>
<comment type="caution">
    <text evidence="1">The sequence shown here is derived from an EMBL/GenBank/DDBJ whole genome shotgun (WGS) entry which is preliminary data.</text>
</comment>
<dbReference type="RefSeq" id="WP_034792336.1">
    <property type="nucleotide sequence ID" value="NZ_JMPJ01000064.1"/>
</dbReference>
<dbReference type="eggNOG" id="ENOG50334E5">
    <property type="taxonomic scope" value="Bacteria"/>
</dbReference>